<reference evidence="1 2" key="1">
    <citation type="submission" date="2020-08" db="EMBL/GenBank/DDBJ databases">
        <title>Plant Genome Project.</title>
        <authorList>
            <person name="Zhang R.-G."/>
        </authorList>
    </citation>
    <scope>NUCLEOTIDE SEQUENCE [LARGE SCALE GENOMIC DNA]</scope>
    <source>
        <tissue evidence="1">Rhizome</tissue>
    </source>
</reference>
<evidence type="ECO:0000313" key="2">
    <source>
        <dbReference type="Proteomes" id="UP000734854"/>
    </source>
</evidence>
<protein>
    <submittedName>
        <fullName evidence="1">Uncharacterized protein</fullName>
    </submittedName>
</protein>
<sequence>MIYKWFTWEKDWLPAKLLEREKKALRTGKNGVGIREGRLWVELEEKTWWHSV</sequence>
<evidence type="ECO:0000313" key="1">
    <source>
        <dbReference type="EMBL" id="KAG6510302.1"/>
    </source>
</evidence>
<gene>
    <name evidence="1" type="ORF">ZIOFF_028311</name>
</gene>
<dbReference type="AlphaFoldDB" id="A0A8J5GL46"/>
<proteinExistence type="predicted"/>
<name>A0A8J5GL46_ZINOF</name>
<accession>A0A8J5GL46</accession>
<dbReference type="EMBL" id="JACMSC010000008">
    <property type="protein sequence ID" value="KAG6510302.1"/>
    <property type="molecule type" value="Genomic_DNA"/>
</dbReference>
<dbReference type="Proteomes" id="UP000734854">
    <property type="component" value="Unassembled WGS sequence"/>
</dbReference>
<organism evidence="1 2">
    <name type="scientific">Zingiber officinale</name>
    <name type="common">Ginger</name>
    <name type="synonym">Amomum zingiber</name>
    <dbReference type="NCBI Taxonomy" id="94328"/>
    <lineage>
        <taxon>Eukaryota</taxon>
        <taxon>Viridiplantae</taxon>
        <taxon>Streptophyta</taxon>
        <taxon>Embryophyta</taxon>
        <taxon>Tracheophyta</taxon>
        <taxon>Spermatophyta</taxon>
        <taxon>Magnoliopsida</taxon>
        <taxon>Liliopsida</taxon>
        <taxon>Zingiberales</taxon>
        <taxon>Zingiberaceae</taxon>
        <taxon>Zingiber</taxon>
    </lineage>
</organism>
<keyword evidence="2" id="KW-1185">Reference proteome</keyword>
<comment type="caution">
    <text evidence="1">The sequence shown here is derived from an EMBL/GenBank/DDBJ whole genome shotgun (WGS) entry which is preliminary data.</text>
</comment>